<reference evidence="2 3" key="1">
    <citation type="submission" date="2015-02" db="EMBL/GenBank/DDBJ databases">
        <title>Complete genome sequence of Kangiella geojedonensis strain YCS-5T.</title>
        <authorList>
            <person name="Kim K.M."/>
        </authorList>
    </citation>
    <scope>NUCLEOTIDE SEQUENCE [LARGE SCALE GENOMIC DNA]</scope>
    <source>
        <strain evidence="2 3">YCS-5</strain>
    </source>
</reference>
<accession>A0A0F6RCF2</accession>
<dbReference type="InterPro" id="IPR016181">
    <property type="entry name" value="Acyl_CoA_acyltransferase"/>
</dbReference>
<dbReference type="AlphaFoldDB" id="A0A0F6RCF2"/>
<keyword evidence="3" id="KW-1185">Reference proteome</keyword>
<sequence>MDLFDVIKIPVLQTKRLILRSYQESDLDAYYEMMADPDITRYLVPGHPMSPREAWRSIAGMAGHWVLRGHGQWALEEKETGEFVGRCGIIEPEGWPAKEIGWVLHPKAWGRGYATEAAEAALGFAFKTMRLEKIISLIQPGNDASVAVAKRIGETFEDRISIYDKEADVYSITAKEYFSR</sequence>
<dbReference type="InterPro" id="IPR000182">
    <property type="entry name" value="GNAT_dom"/>
</dbReference>
<organism evidence="2 3">
    <name type="scientific">Kangiella geojedonensis</name>
    <dbReference type="NCBI Taxonomy" id="914150"/>
    <lineage>
        <taxon>Bacteria</taxon>
        <taxon>Pseudomonadati</taxon>
        <taxon>Pseudomonadota</taxon>
        <taxon>Gammaproteobacteria</taxon>
        <taxon>Kangiellales</taxon>
        <taxon>Kangiellaceae</taxon>
        <taxon>Kangiella</taxon>
    </lineage>
</organism>
<dbReference type="RefSeq" id="WP_046561120.1">
    <property type="nucleotide sequence ID" value="NZ_CP010975.1"/>
</dbReference>
<dbReference type="KEGG" id="kge:TQ33_1039"/>
<dbReference type="PANTHER" id="PTHR43792:SF1">
    <property type="entry name" value="N-ACETYLTRANSFERASE DOMAIN-CONTAINING PROTEIN"/>
    <property type="match status" value="1"/>
</dbReference>
<proteinExistence type="predicted"/>
<dbReference type="SUPFAM" id="SSF55729">
    <property type="entry name" value="Acyl-CoA N-acyltransferases (Nat)"/>
    <property type="match status" value="1"/>
</dbReference>
<dbReference type="InterPro" id="IPR051531">
    <property type="entry name" value="N-acetyltransferase"/>
</dbReference>
<dbReference type="OrthoDB" id="9801656at2"/>
<dbReference type="EMBL" id="CP010975">
    <property type="protein sequence ID" value="AKE52001.1"/>
    <property type="molecule type" value="Genomic_DNA"/>
</dbReference>
<protein>
    <submittedName>
        <fullName evidence="2">GCN5-related N-acetyltransferase</fullName>
    </submittedName>
</protein>
<evidence type="ECO:0000313" key="3">
    <source>
        <dbReference type="Proteomes" id="UP000034071"/>
    </source>
</evidence>
<dbReference type="PANTHER" id="PTHR43792">
    <property type="entry name" value="GNAT FAMILY, PUTATIVE (AFU_ORTHOLOGUE AFUA_3G00765)-RELATED-RELATED"/>
    <property type="match status" value="1"/>
</dbReference>
<evidence type="ECO:0000259" key="1">
    <source>
        <dbReference type="PROSITE" id="PS51186"/>
    </source>
</evidence>
<dbReference type="GO" id="GO:0016747">
    <property type="term" value="F:acyltransferase activity, transferring groups other than amino-acyl groups"/>
    <property type="evidence" value="ECO:0007669"/>
    <property type="project" value="InterPro"/>
</dbReference>
<name>A0A0F6RCF2_9GAMM</name>
<dbReference type="PROSITE" id="PS51186">
    <property type="entry name" value="GNAT"/>
    <property type="match status" value="1"/>
</dbReference>
<gene>
    <name evidence="2" type="ORF">TQ33_1039</name>
</gene>
<dbReference type="Pfam" id="PF13302">
    <property type="entry name" value="Acetyltransf_3"/>
    <property type="match status" value="1"/>
</dbReference>
<dbReference type="Gene3D" id="3.40.630.30">
    <property type="match status" value="1"/>
</dbReference>
<keyword evidence="2" id="KW-0808">Transferase</keyword>
<dbReference type="HOGENOM" id="CLU_013985_3_1_6"/>
<dbReference type="STRING" id="914150.TQ33_1039"/>
<dbReference type="Proteomes" id="UP000034071">
    <property type="component" value="Chromosome"/>
</dbReference>
<evidence type="ECO:0000313" key="2">
    <source>
        <dbReference type="EMBL" id="AKE52001.1"/>
    </source>
</evidence>
<feature type="domain" description="N-acetyltransferase" evidence="1">
    <location>
        <begin position="17"/>
        <end position="175"/>
    </location>
</feature>